<dbReference type="Gene3D" id="3.40.50.150">
    <property type="entry name" value="Vaccinia Virus protein VP39"/>
    <property type="match status" value="1"/>
</dbReference>
<dbReference type="RefSeq" id="WP_012346040.1">
    <property type="nucleotide sequence ID" value="NC_010524.1"/>
</dbReference>
<evidence type="ECO:0008006" key="4">
    <source>
        <dbReference type="Google" id="ProtNLM"/>
    </source>
</evidence>
<feature type="region of interest" description="Disordered" evidence="1">
    <location>
        <begin position="478"/>
        <end position="500"/>
    </location>
</feature>
<feature type="compositionally biased region" description="Acidic residues" evidence="1">
    <location>
        <begin position="484"/>
        <end position="494"/>
    </location>
</feature>
<dbReference type="AlphaFoldDB" id="B1Y375"/>
<dbReference type="STRING" id="395495.Lcho_1007"/>
<proteinExistence type="predicted"/>
<reference evidence="2 3" key="1">
    <citation type="submission" date="2008-03" db="EMBL/GenBank/DDBJ databases">
        <title>Complete sequence of Leptothrix cholodnii SP-6.</title>
        <authorList>
            <consortium name="US DOE Joint Genome Institute"/>
            <person name="Copeland A."/>
            <person name="Lucas S."/>
            <person name="Lapidus A."/>
            <person name="Glavina del Rio T."/>
            <person name="Dalin E."/>
            <person name="Tice H."/>
            <person name="Bruce D."/>
            <person name="Goodwin L."/>
            <person name="Pitluck S."/>
            <person name="Chertkov O."/>
            <person name="Brettin T."/>
            <person name="Detter J.C."/>
            <person name="Han C."/>
            <person name="Kuske C.R."/>
            <person name="Schmutz J."/>
            <person name="Larimer F."/>
            <person name="Land M."/>
            <person name="Hauser L."/>
            <person name="Kyrpides N."/>
            <person name="Lykidis A."/>
            <person name="Emerson D."/>
            <person name="Richardson P."/>
        </authorList>
    </citation>
    <scope>NUCLEOTIDE SEQUENCE [LARGE SCALE GENOMIC DNA]</scope>
    <source>
        <strain evidence="3">ATCC 51168 / LMG 8142 / SP-6</strain>
    </source>
</reference>
<dbReference type="SUPFAM" id="SSF53335">
    <property type="entry name" value="S-adenosyl-L-methionine-dependent methyltransferases"/>
    <property type="match status" value="1"/>
</dbReference>
<sequence length="500" mass="55980">MQLPHVHLCIVQPSGYVHALGFIDQARFFRHQFRRMGASVTLAKNRLRHDAVNFVFGAHLGFDAGLRQRHSCIFVNLEQLGAEGAAVKPAYLQLLAGSAVVDYHADNVAAYQARADDVPIFGFAHAPYLQPAEVLPLADRPIDLLFFGSMNERRRALIERLERSGRSVTLLDGPVYGPERDALVMRAKAVLNLHFYPTARFEQARVFQCLSLGTPVISERGPGSAVPAQFEDSVHWLDVERIDDFLRTQFDTPQFHAASAQQLAAFATHDVIGDYAELLAFAAGYRQVHQQQMAGEPWRPTRLHIGSGKDYKPGWLNVDILASAQPDALLDLAQPLSLPLHIDSPQTGPTELHAGGLTRIYANNVLEHVSDLPRLMGNCLRLLADGGVMDIEVPYERAPTAWQDPTHVRALNENSWLYYTDWFWYLGWFEHRFALRELIYLDARLQPCRQEGAHFMRVRLARTTTSLAERMTARTMQADFGGLPDDDGDGDAVDLDNAPT</sequence>
<evidence type="ECO:0000313" key="2">
    <source>
        <dbReference type="EMBL" id="ACB33278.1"/>
    </source>
</evidence>
<accession>B1Y375</accession>
<organism evidence="2 3">
    <name type="scientific">Leptothrix cholodnii (strain ATCC 51168 / LMG 8142 / SP-6)</name>
    <name type="common">Leptothrix discophora (strain SP-6)</name>
    <dbReference type="NCBI Taxonomy" id="395495"/>
    <lineage>
        <taxon>Bacteria</taxon>
        <taxon>Pseudomonadati</taxon>
        <taxon>Pseudomonadota</taxon>
        <taxon>Betaproteobacteria</taxon>
        <taxon>Burkholderiales</taxon>
        <taxon>Sphaerotilaceae</taxon>
        <taxon>Leptothrix</taxon>
    </lineage>
</organism>
<dbReference type="EMBL" id="CP001013">
    <property type="protein sequence ID" value="ACB33278.1"/>
    <property type="molecule type" value="Genomic_DNA"/>
</dbReference>
<protein>
    <recommendedName>
        <fullName evidence="4">Methyltransferase type 11</fullName>
    </recommendedName>
</protein>
<name>B1Y375_LEPCP</name>
<dbReference type="KEGG" id="lch:Lcho_1007"/>
<evidence type="ECO:0000313" key="3">
    <source>
        <dbReference type="Proteomes" id="UP000001693"/>
    </source>
</evidence>
<dbReference type="HOGENOM" id="CLU_561089_0_0_4"/>
<dbReference type="eggNOG" id="COG4627">
    <property type="taxonomic scope" value="Bacteria"/>
</dbReference>
<dbReference type="InterPro" id="IPR029063">
    <property type="entry name" value="SAM-dependent_MTases_sf"/>
</dbReference>
<dbReference type="OrthoDB" id="9007998at2"/>
<evidence type="ECO:0000256" key="1">
    <source>
        <dbReference type="SAM" id="MobiDB-lite"/>
    </source>
</evidence>
<dbReference type="Proteomes" id="UP000001693">
    <property type="component" value="Chromosome"/>
</dbReference>
<keyword evidence="3" id="KW-1185">Reference proteome</keyword>
<gene>
    <name evidence="2" type="ordered locus">Lcho_1007</name>
</gene>